<comment type="caution">
    <text evidence="2">The sequence shown here is derived from an EMBL/GenBank/DDBJ whole genome shotgun (WGS) entry which is preliminary data.</text>
</comment>
<dbReference type="AlphaFoldDB" id="X6LDH9"/>
<evidence type="ECO:0000313" key="3">
    <source>
        <dbReference type="Proteomes" id="UP000023152"/>
    </source>
</evidence>
<keyword evidence="3" id="KW-1185">Reference proteome</keyword>
<evidence type="ECO:0000256" key="1">
    <source>
        <dbReference type="SAM" id="Coils"/>
    </source>
</evidence>
<reference evidence="2 3" key="1">
    <citation type="journal article" date="2013" name="Curr. Biol.">
        <title>The Genome of the Foraminiferan Reticulomyxa filosa.</title>
        <authorList>
            <person name="Glockner G."/>
            <person name="Hulsmann N."/>
            <person name="Schleicher M."/>
            <person name="Noegel A.A."/>
            <person name="Eichinger L."/>
            <person name="Gallinger C."/>
            <person name="Pawlowski J."/>
            <person name="Sierra R."/>
            <person name="Euteneuer U."/>
            <person name="Pillet L."/>
            <person name="Moustafa A."/>
            <person name="Platzer M."/>
            <person name="Groth M."/>
            <person name="Szafranski K."/>
            <person name="Schliwa M."/>
        </authorList>
    </citation>
    <scope>NUCLEOTIDE SEQUENCE [LARGE SCALE GENOMIC DNA]</scope>
</reference>
<organism evidence="2 3">
    <name type="scientific">Reticulomyxa filosa</name>
    <dbReference type="NCBI Taxonomy" id="46433"/>
    <lineage>
        <taxon>Eukaryota</taxon>
        <taxon>Sar</taxon>
        <taxon>Rhizaria</taxon>
        <taxon>Retaria</taxon>
        <taxon>Foraminifera</taxon>
        <taxon>Monothalamids</taxon>
        <taxon>Reticulomyxidae</taxon>
        <taxon>Reticulomyxa</taxon>
    </lineage>
</organism>
<accession>X6LDH9</accession>
<dbReference type="Proteomes" id="UP000023152">
    <property type="component" value="Unassembled WGS sequence"/>
</dbReference>
<sequence>MNKMHTEQTVFIIDPSLPDTLELEFLKKTLNTYGARAIYFTFDQQYGLIGSLSGIRDSMDKLSSDTKKMANYIKDIANNMNNMATDMKDMSKKLDQLENLKTMDNTLVSISKNISEMNNNISILVGLQSQQAQNRQAEQKTD</sequence>
<proteinExistence type="predicted"/>
<name>X6LDH9_RETFI</name>
<keyword evidence="1" id="KW-0175">Coiled coil</keyword>
<dbReference type="EMBL" id="ASPP01044644">
    <property type="protein sequence ID" value="ETN99191.1"/>
    <property type="molecule type" value="Genomic_DNA"/>
</dbReference>
<feature type="coiled-coil region" evidence="1">
    <location>
        <begin position="73"/>
        <end position="100"/>
    </location>
</feature>
<evidence type="ECO:0000313" key="2">
    <source>
        <dbReference type="EMBL" id="ETN99191.1"/>
    </source>
</evidence>
<protein>
    <submittedName>
        <fullName evidence="2">Uncharacterized protein</fullName>
    </submittedName>
</protein>
<gene>
    <name evidence="2" type="ORF">RFI_38288</name>
</gene>